<evidence type="ECO:0000256" key="1">
    <source>
        <dbReference type="ARBA" id="ARBA00006484"/>
    </source>
</evidence>
<evidence type="ECO:0000256" key="2">
    <source>
        <dbReference type="ARBA" id="ARBA00022857"/>
    </source>
</evidence>
<dbReference type="InterPro" id="IPR002347">
    <property type="entry name" value="SDR_fam"/>
</dbReference>
<dbReference type="SUPFAM" id="SSF51735">
    <property type="entry name" value="NAD(P)-binding Rossmann-fold domains"/>
    <property type="match status" value="1"/>
</dbReference>
<dbReference type="GO" id="GO:0004806">
    <property type="term" value="F:triacylglycerol lipase activity"/>
    <property type="evidence" value="ECO:0007669"/>
    <property type="project" value="TreeGrafter"/>
</dbReference>
<dbReference type="GO" id="GO:0000140">
    <property type="term" value="F:acylglycerone-phosphate reductase (NADP+) activity"/>
    <property type="evidence" value="ECO:0007669"/>
    <property type="project" value="TreeGrafter"/>
</dbReference>
<evidence type="ECO:0000256" key="3">
    <source>
        <dbReference type="ARBA" id="ARBA00023002"/>
    </source>
</evidence>
<keyword evidence="2" id="KW-0521">NADP</keyword>
<protein>
    <submittedName>
        <fullName evidence="5">Oxidoreductase</fullName>
    </submittedName>
</protein>
<name>A0A8K0XTJ1_9AGAR</name>
<reference evidence="5" key="1">
    <citation type="journal article" date="2021" name="New Phytol.">
        <title>Evolutionary innovations through gain and loss of genes in the ectomycorrhizal Boletales.</title>
        <authorList>
            <person name="Wu G."/>
            <person name="Miyauchi S."/>
            <person name="Morin E."/>
            <person name="Kuo A."/>
            <person name="Drula E."/>
            <person name="Varga T."/>
            <person name="Kohler A."/>
            <person name="Feng B."/>
            <person name="Cao Y."/>
            <person name="Lipzen A."/>
            <person name="Daum C."/>
            <person name="Hundley H."/>
            <person name="Pangilinan J."/>
            <person name="Johnson J."/>
            <person name="Barry K."/>
            <person name="LaButti K."/>
            <person name="Ng V."/>
            <person name="Ahrendt S."/>
            <person name="Min B."/>
            <person name="Choi I.G."/>
            <person name="Park H."/>
            <person name="Plett J.M."/>
            <person name="Magnuson J."/>
            <person name="Spatafora J.W."/>
            <person name="Nagy L.G."/>
            <person name="Henrissat B."/>
            <person name="Grigoriev I.V."/>
            <person name="Yang Z.L."/>
            <person name="Xu J."/>
            <person name="Martin F.M."/>
        </authorList>
    </citation>
    <scope>NUCLEOTIDE SEQUENCE</scope>
    <source>
        <strain evidence="5">KKN 215</strain>
    </source>
</reference>
<dbReference type="Pfam" id="PF00106">
    <property type="entry name" value="adh_short"/>
    <property type="match status" value="1"/>
</dbReference>
<evidence type="ECO:0000313" key="6">
    <source>
        <dbReference type="Proteomes" id="UP000813824"/>
    </source>
</evidence>
<keyword evidence="3" id="KW-0560">Oxidoreductase</keyword>
<dbReference type="EMBL" id="JAEVFJ010000004">
    <property type="protein sequence ID" value="KAH8105313.1"/>
    <property type="molecule type" value="Genomic_DNA"/>
</dbReference>
<dbReference type="GO" id="GO:0005811">
    <property type="term" value="C:lipid droplet"/>
    <property type="evidence" value="ECO:0007669"/>
    <property type="project" value="TreeGrafter"/>
</dbReference>
<dbReference type="PANTHER" id="PTHR44169:SF6">
    <property type="entry name" value="NADPH-DEPENDENT 1-ACYLDIHYDROXYACETONE PHOSPHATE REDUCTASE"/>
    <property type="match status" value="1"/>
</dbReference>
<dbReference type="OrthoDB" id="1933717at2759"/>
<dbReference type="Gene3D" id="3.40.50.720">
    <property type="entry name" value="NAD(P)-binding Rossmann-like Domain"/>
    <property type="match status" value="1"/>
</dbReference>
<proteinExistence type="inferred from homology"/>
<dbReference type="PRINTS" id="PR00080">
    <property type="entry name" value="SDRFAMILY"/>
</dbReference>
<dbReference type="PANTHER" id="PTHR44169">
    <property type="entry name" value="NADPH-DEPENDENT 1-ACYLDIHYDROXYACETONE PHOSPHATE REDUCTASE"/>
    <property type="match status" value="1"/>
</dbReference>
<sequence>MKKTALVTGCSEGGAGYAIALELQSQGIRVFAIARTLRTMTKLQDAGIEIFAMDVTVPSTIQSVKVEIEKLTGGTLDILINNAGVIYQAAAIEADIEAVKSLFAVNVYGVMEVTKVFSPLLIEASRYHISHNTGFSPRIINIGSLASFIPATFYSAYNASKAAVTMYGNTLRIEMEPFGVKVVTVHMGRVLTKIIRDDDWKGLPEGSLYSPIKATYEGPSHEVSPGKPDIPFTCAAKYLLTTITENGISCEAFAKVLVPQILQKNPPAFVWAAGQPWRTWFIDRFFSRTVWDSILKKGLQLDKVGAAFRKDIADRKSV</sequence>
<comment type="caution">
    <text evidence="5">The sequence shown here is derived from an EMBL/GenBank/DDBJ whole genome shotgun (WGS) entry which is preliminary data.</text>
</comment>
<comment type="similarity">
    <text evidence="1 4">Belongs to the short-chain dehydrogenases/reductases (SDR) family.</text>
</comment>
<evidence type="ECO:0000256" key="4">
    <source>
        <dbReference type="RuleBase" id="RU000363"/>
    </source>
</evidence>
<dbReference type="InterPro" id="IPR020904">
    <property type="entry name" value="Sc_DH/Rdtase_CS"/>
</dbReference>
<dbReference type="GO" id="GO:0005783">
    <property type="term" value="C:endoplasmic reticulum"/>
    <property type="evidence" value="ECO:0007669"/>
    <property type="project" value="TreeGrafter"/>
</dbReference>
<keyword evidence="6" id="KW-1185">Reference proteome</keyword>
<dbReference type="Proteomes" id="UP000813824">
    <property type="component" value="Unassembled WGS sequence"/>
</dbReference>
<dbReference type="GO" id="GO:0006654">
    <property type="term" value="P:phosphatidic acid biosynthetic process"/>
    <property type="evidence" value="ECO:0007669"/>
    <property type="project" value="TreeGrafter"/>
</dbReference>
<dbReference type="GO" id="GO:0019433">
    <property type="term" value="P:triglyceride catabolic process"/>
    <property type="evidence" value="ECO:0007669"/>
    <property type="project" value="TreeGrafter"/>
</dbReference>
<dbReference type="PRINTS" id="PR00081">
    <property type="entry name" value="GDHRDH"/>
</dbReference>
<organism evidence="5 6">
    <name type="scientific">Cristinia sonorae</name>
    <dbReference type="NCBI Taxonomy" id="1940300"/>
    <lineage>
        <taxon>Eukaryota</taxon>
        <taxon>Fungi</taxon>
        <taxon>Dikarya</taxon>
        <taxon>Basidiomycota</taxon>
        <taxon>Agaricomycotina</taxon>
        <taxon>Agaricomycetes</taxon>
        <taxon>Agaricomycetidae</taxon>
        <taxon>Agaricales</taxon>
        <taxon>Pleurotineae</taxon>
        <taxon>Stephanosporaceae</taxon>
        <taxon>Cristinia</taxon>
    </lineage>
</organism>
<gene>
    <name evidence="5" type="ORF">BXZ70DRAFT_517434</name>
</gene>
<evidence type="ECO:0000313" key="5">
    <source>
        <dbReference type="EMBL" id="KAH8105313.1"/>
    </source>
</evidence>
<dbReference type="PROSITE" id="PS00061">
    <property type="entry name" value="ADH_SHORT"/>
    <property type="match status" value="1"/>
</dbReference>
<dbReference type="AlphaFoldDB" id="A0A8K0XTJ1"/>
<accession>A0A8K0XTJ1</accession>
<dbReference type="InterPro" id="IPR036291">
    <property type="entry name" value="NAD(P)-bd_dom_sf"/>
</dbReference>